<feature type="compositionally biased region" description="Low complexity" evidence="1">
    <location>
        <begin position="81"/>
        <end position="126"/>
    </location>
</feature>
<gene>
    <name evidence="3" type="ORF">GKJPGBOP_04843</name>
</gene>
<dbReference type="EMBL" id="BHZD01000001">
    <property type="protein sequence ID" value="GCD45122.1"/>
    <property type="molecule type" value="Genomic_DNA"/>
</dbReference>
<dbReference type="Pfam" id="PF13546">
    <property type="entry name" value="DDE_5"/>
    <property type="match status" value="2"/>
</dbReference>
<dbReference type="PANTHER" id="PTHR33627:SF1">
    <property type="entry name" value="TRANSPOSASE"/>
    <property type="match status" value="1"/>
</dbReference>
<sequence length="544" mass="56158">MTTETAHPATRTPAHTLAASLASSSSSSSSRPIAVRSLSDKSGVRDVSSVTTDALPAGSGRTARNGRSAAHNGGTGRAPVAGPTGSAGRTGTTRRAGRAKAPAAPAPALRAAASGGSASAAPAGTSDPGETPEACETFGSFDAFADDLFGHLPRTDQRRWAHAYLLALLTTEGKKSVRRLAAAVSDSPTASQSLHQFLNASPWDWNPVRRELVRRAEQPAPPRAWILAPAVLPKRGGHSVGVHRRFDSAAGRTVSCQLAMGMFLPVGEAATAAAVSVSAASGALSSGASGACGAYGASGGASGAAGGSGASAAAGDCDGSAAVSVDWRLFLPPQWADDPELLRRNRIPASETNHPRPMWVHALDLVEAQAARSTCAPAPVVADLSEYSDSVRLIEALARQGRDFVIAVPSATALATPATPGMPGDPGARPRLLQSAPTPVRLPGSHHTYRAFTEPGPAGVRPPRIWLTNMAHRRMGQLLGLARLHQLPTATLHALATDFGLHDFEGRSFPGWHHHMTLTSAAHAYRALTEVPDEQTLTAVRFVS</sequence>
<protein>
    <submittedName>
        <fullName evidence="3">Putative ISXo8 transposase</fullName>
    </submittedName>
</protein>
<proteinExistence type="predicted"/>
<comment type="caution">
    <text evidence="3">The sequence shown here is derived from an EMBL/GenBank/DDBJ whole genome shotgun (WGS) entry which is preliminary data.</text>
</comment>
<organism evidence="3 4">
    <name type="scientific">Streptomyces paromomycinus</name>
    <name type="common">Streptomyces rimosus subsp. paromomycinus</name>
    <dbReference type="NCBI Taxonomy" id="92743"/>
    <lineage>
        <taxon>Bacteria</taxon>
        <taxon>Bacillati</taxon>
        <taxon>Actinomycetota</taxon>
        <taxon>Actinomycetes</taxon>
        <taxon>Kitasatosporales</taxon>
        <taxon>Streptomycetaceae</taxon>
        <taxon>Streptomyces</taxon>
    </lineage>
</organism>
<evidence type="ECO:0000313" key="4">
    <source>
        <dbReference type="Proteomes" id="UP000286746"/>
    </source>
</evidence>
<dbReference type="InterPro" id="IPR039365">
    <property type="entry name" value="IS701-like"/>
</dbReference>
<evidence type="ECO:0000259" key="2">
    <source>
        <dbReference type="Pfam" id="PF13546"/>
    </source>
</evidence>
<feature type="domain" description="Transposase IS701-like DDE" evidence="2">
    <location>
        <begin position="318"/>
        <end position="441"/>
    </location>
</feature>
<dbReference type="PANTHER" id="PTHR33627">
    <property type="entry name" value="TRANSPOSASE"/>
    <property type="match status" value="1"/>
</dbReference>
<name>A0A401W762_STREY</name>
<accession>A0A401W762</accession>
<dbReference type="InterPro" id="IPR038721">
    <property type="entry name" value="IS701-like_DDE_dom"/>
</dbReference>
<feature type="region of interest" description="Disordered" evidence="1">
    <location>
        <begin position="1"/>
        <end position="134"/>
    </location>
</feature>
<dbReference type="Proteomes" id="UP000286746">
    <property type="component" value="Unassembled WGS sequence"/>
</dbReference>
<keyword evidence="4" id="KW-1185">Reference proteome</keyword>
<feature type="compositionally biased region" description="Low complexity" evidence="1">
    <location>
        <begin position="1"/>
        <end position="30"/>
    </location>
</feature>
<evidence type="ECO:0000313" key="3">
    <source>
        <dbReference type="EMBL" id="GCD45122.1"/>
    </source>
</evidence>
<reference evidence="3 4" key="1">
    <citation type="submission" date="2018-11" db="EMBL/GenBank/DDBJ databases">
        <title>Whole genome sequence of Streptomyces paromomycinus NBRC 15454(T).</title>
        <authorList>
            <person name="Komaki H."/>
            <person name="Tamura T."/>
        </authorList>
    </citation>
    <scope>NUCLEOTIDE SEQUENCE [LARGE SCALE GENOMIC DNA]</scope>
    <source>
        <strain evidence="3 4">NBRC 15454</strain>
    </source>
</reference>
<feature type="domain" description="Transposase IS701-like DDE" evidence="2">
    <location>
        <begin position="147"/>
        <end position="271"/>
    </location>
</feature>
<evidence type="ECO:0000256" key="1">
    <source>
        <dbReference type="SAM" id="MobiDB-lite"/>
    </source>
</evidence>
<dbReference type="AlphaFoldDB" id="A0A401W762"/>